<accession>A0A0E9RD80</accession>
<evidence type="ECO:0000313" key="1">
    <source>
        <dbReference type="EMBL" id="JAH26278.1"/>
    </source>
</evidence>
<reference evidence="1" key="2">
    <citation type="journal article" date="2015" name="Fish Shellfish Immunol.">
        <title>Early steps in the European eel (Anguilla anguilla)-Vibrio vulnificus interaction in the gills: Role of the RtxA13 toxin.</title>
        <authorList>
            <person name="Callol A."/>
            <person name="Pajuelo D."/>
            <person name="Ebbesson L."/>
            <person name="Teles M."/>
            <person name="MacKenzie S."/>
            <person name="Amaro C."/>
        </authorList>
    </citation>
    <scope>NUCLEOTIDE SEQUENCE</scope>
</reference>
<protein>
    <submittedName>
        <fullName evidence="1">Uncharacterized protein</fullName>
    </submittedName>
</protein>
<reference evidence="1" key="1">
    <citation type="submission" date="2014-11" db="EMBL/GenBank/DDBJ databases">
        <authorList>
            <person name="Amaro Gonzalez C."/>
        </authorList>
    </citation>
    <scope>NUCLEOTIDE SEQUENCE</scope>
</reference>
<name>A0A0E9RD80_ANGAN</name>
<proteinExistence type="predicted"/>
<dbReference type="AlphaFoldDB" id="A0A0E9RD80"/>
<dbReference type="EMBL" id="GBXM01082299">
    <property type="protein sequence ID" value="JAH26278.1"/>
    <property type="molecule type" value="Transcribed_RNA"/>
</dbReference>
<sequence>MCMCDLTGTAQSIETQCVCASLGLVTLTVPLCAD</sequence>
<organism evidence="1">
    <name type="scientific">Anguilla anguilla</name>
    <name type="common">European freshwater eel</name>
    <name type="synonym">Muraena anguilla</name>
    <dbReference type="NCBI Taxonomy" id="7936"/>
    <lineage>
        <taxon>Eukaryota</taxon>
        <taxon>Metazoa</taxon>
        <taxon>Chordata</taxon>
        <taxon>Craniata</taxon>
        <taxon>Vertebrata</taxon>
        <taxon>Euteleostomi</taxon>
        <taxon>Actinopterygii</taxon>
        <taxon>Neopterygii</taxon>
        <taxon>Teleostei</taxon>
        <taxon>Anguilliformes</taxon>
        <taxon>Anguillidae</taxon>
        <taxon>Anguilla</taxon>
    </lineage>
</organism>